<evidence type="ECO:0000313" key="2">
    <source>
        <dbReference type="EMBL" id="KAI5395494.1"/>
    </source>
</evidence>
<dbReference type="EMBL" id="JAMSHJ010000006">
    <property type="protein sequence ID" value="KAI5395494.1"/>
    <property type="molecule type" value="Genomic_DNA"/>
</dbReference>
<feature type="region of interest" description="Disordered" evidence="1">
    <location>
        <begin position="61"/>
        <end position="99"/>
    </location>
</feature>
<feature type="compositionally biased region" description="Basic and acidic residues" evidence="1">
    <location>
        <begin position="64"/>
        <end position="74"/>
    </location>
</feature>
<feature type="region of interest" description="Disordered" evidence="1">
    <location>
        <begin position="33"/>
        <end position="52"/>
    </location>
</feature>
<proteinExistence type="predicted"/>
<name>A0A9D4W692_PEA</name>
<comment type="caution">
    <text evidence="2">The sequence shown here is derived from an EMBL/GenBank/DDBJ whole genome shotgun (WGS) entry which is preliminary data.</text>
</comment>
<evidence type="ECO:0000313" key="3">
    <source>
        <dbReference type="Proteomes" id="UP001058974"/>
    </source>
</evidence>
<accession>A0A9D4W692</accession>
<protein>
    <submittedName>
        <fullName evidence="2">Uncharacterized protein</fullName>
    </submittedName>
</protein>
<dbReference type="Gramene" id="Psat06G0188700-T12">
    <property type="protein sequence ID" value="KAI5395494.1"/>
    <property type="gene ID" value="KIW84_061887"/>
</dbReference>
<keyword evidence="3" id="KW-1185">Reference proteome</keyword>
<sequence length="99" mass="11018">MQEKYDKATASIAEMQKRVVMAESMLEATLQYESGQSKALASPRAGRVENPSRKIGLLSFGLGWRDRNKGKNNTEESTESSPDNVSPKKESNIEEQQGR</sequence>
<organism evidence="2 3">
    <name type="scientific">Pisum sativum</name>
    <name type="common">Garden pea</name>
    <name type="synonym">Lathyrus oleraceus</name>
    <dbReference type="NCBI Taxonomy" id="3888"/>
    <lineage>
        <taxon>Eukaryota</taxon>
        <taxon>Viridiplantae</taxon>
        <taxon>Streptophyta</taxon>
        <taxon>Embryophyta</taxon>
        <taxon>Tracheophyta</taxon>
        <taxon>Spermatophyta</taxon>
        <taxon>Magnoliopsida</taxon>
        <taxon>eudicotyledons</taxon>
        <taxon>Gunneridae</taxon>
        <taxon>Pentapetalae</taxon>
        <taxon>rosids</taxon>
        <taxon>fabids</taxon>
        <taxon>Fabales</taxon>
        <taxon>Fabaceae</taxon>
        <taxon>Papilionoideae</taxon>
        <taxon>50 kb inversion clade</taxon>
        <taxon>NPAAA clade</taxon>
        <taxon>Hologalegina</taxon>
        <taxon>IRL clade</taxon>
        <taxon>Fabeae</taxon>
        <taxon>Lathyrus</taxon>
    </lineage>
</organism>
<dbReference type="Proteomes" id="UP001058974">
    <property type="component" value="Chromosome 6"/>
</dbReference>
<reference evidence="2 3" key="1">
    <citation type="journal article" date="2022" name="Nat. Genet.">
        <title>Improved pea reference genome and pan-genome highlight genomic features and evolutionary characteristics.</title>
        <authorList>
            <person name="Yang T."/>
            <person name="Liu R."/>
            <person name="Luo Y."/>
            <person name="Hu S."/>
            <person name="Wang D."/>
            <person name="Wang C."/>
            <person name="Pandey M.K."/>
            <person name="Ge S."/>
            <person name="Xu Q."/>
            <person name="Li N."/>
            <person name="Li G."/>
            <person name="Huang Y."/>
            <person name="Saxena R.K."/>
            <person name="Ji Y."/>
            <person name="Li M."/>
            <person name="Yan X."/>
            <person name="He Y."/>
            <person name="Liu Y."/>
            <person name="Wang X."/>
            <person name="Xiang C."/>
            <person name="Varshney R.K."/>
            <person name="Ding H."/>
            <person name="Gao S."/>
            <person name="Zong X."/>
        </authorList>
    </citation>
    <scope>NUCLEOTIDE SEQUENCE [LARGE SCALE GENOMIC DNA]</scope>
    <source>
        <strain evidence="2 3">cv. Zhongwan 6</strain>
    </source>
</reference>
<evidence type="ECO:0000256" key="1">
    <source>
        <dbReference type="SAM" id="MobiDB-lite"/>
    </source>
</evidence>
<dbReference type="AlphaFoldDB" id="A0A9D4W692"/>
<gene>
    <name evidence="2" type="ORF">KIW84_061887</name>
</gene>
<feature type="compositionally biased region" description="Basic and acidic residues" evidence="1">
    <location>
        <begin position="86"/>
        <end position="99"/>
    </location>
</feature>